<evidence type="ECO:0000256" key="1">
    <source>
        <dbReference type="ARBA" id="ARBA00022723"/>
    </source>
</evidence>
<dbReference type="Gene3D" id="3.40.250.10">
    <property type="entry name" value="Rhodanese-like domain"/>
    <property type="match status" value="2"/>
</dbReference>
<dbReference type="Proteomes" id="UP000250462">
    <property type="component" value="Unassembled WGS sequence"/>
</dbReference>
<dbReference type="PROSITE" id="PS50206">
    <property type="entry name" value="RHODANESE_3"/>
    <property type="match status" value="2"/>
</dbReference>
<dbReference type="CDD" id="cd07724">
    <property type="entry name" value="POD-like_MBL-fold"/>
    <property type="match status" value="1"/>
</dbReference>
<dbReference type="PANTHER" id="PTHR43084">
    <property type="entry name" value="PERSULFIDE DIOXYGENASE ETHE1"/>
    <property type="match status" value="1"/>
</dbReference>
<dbReference type="SMART" id="SM00450">
    <property type="entry name" value="RHOD"/>
    <property type="match status" value="2"/>
</dbReference>
<dbReference type="GO" id="GO:0050313">
    <property type="term" value="F:sulfur dioxygenase activity"/>
    <property type="evidence" value="ECO:0007669"/>
    <property type="project" value="InterPro"/>
</dbReference>
<evidence type="ECO:0000313" key="3">
    <source>
        <dbReference type="EMBL" id="RAW14034.1"/>
    </source>
</evidence>
<proteinExistence type="predicted"/>
<dbReference type="GO" id="GO:0046872">
    <property type="term" value="F:metal ion binding"/>
    <property type="evidence" value="ECO:0007669"/>
    <property type="project" value="UniProtKB-KW"/>
</dbReference>
<accession>A0A329QNT6</accession>
<dbReference type="GO" id="GO:0006749">
    <property type="term" value="P:glutathione metabolic process"/>
    <property type="evidence" value="ECO:0007669"/>
    <property type="project" value="InterPro"/>
</dbReference>
<organism evidence="3 4">
    <name type="scientific">Phytoactinopolyspora halophila</name>
    <dbReference type="NCBI Taxonomy" id="1981511"/>
    <lineage>
        <taxon>Bacteria</taxon>
        <taxon>Bacillati</taxon>
        <taxon>Actinomycetota</taxon>
        <taxon>Actinomycetes</taxon>
        <taxon>Jiangellales</taxon>
        <taxon>Jiangellaceae</taxon>
        <taxon>Phytoactinopolyspora</taxon>
    </lineage>
</organism>
<evidence type="ECO:0000259" key="2">
    <source>
        <dbReference type="PROSITE" id="PS50206"/>
    </source>
</evidence>
<dbReference type="PROSITE" id="PS00380">
    <property type="entry name" value="RHODANESE_1"/>
    <property type="match status" value="2"/>
</dbReference>
<dbReference type="GO" id="GO:0070813">
    <property type="term" value="P:hydrogen sulfide metabolic process"/>
    <property type="evidence" value="ECO:0007669"/>
    <property type="project" value="TreeGrafter"/>
</dbReference>
<sequence length="453" mass="47545">MAAVDVVPLVDEGLGNSAYLVDLGDGRALVVDVSLDLRAAWNAAQRRGLALGFAADTHLHADFLSGARQLAATEGTRVLAAAEGHREFAHTGLRDGDDVDLGGLRLQALATPGHTHEHLSFLLLDDDKPIGVFTGGSLLVGAAARTDLVSPEQTEALARQQYASLQRLASLPDEVPVWPTHGAGSFCSAPPGTQRTSTIGQEKATNPLLRASDEDSFVATLLDSLGSFPPYFLRLSEINRRGPAVFDAEPGLPALDVATVRALLDDGAQIIDTRPVPEFAAGHVPGAVSIPLRPAFVSWLGWLASHERPLVVVRGADQDPAEIAWQAAKIGYTNLAGELDGAVGAWTAAGLSTSSTRVVWPEHVGQGQVLDVRQTSEFAAGHLPGARHVELGSLADRAGEVPREPTVIMCGHGERAMGAASLLERAGHRDLAVMVGGPDDWARTTGRGLETGT</sequence>
<dbReference type="AlphaFoldDB" id="A0A329QNT6"/>
<dbReference type="InterPro" id="IPR044528">
    <property type="entry name" value="POD-like_MBL-fold"/>
</dbReference>
<evidence type="ECO:0000313" key="4">
    <source>
        <dbReference type="Proteomes" id="UP000250462"/>
    </source>
</evidence>
<dbReference type="CDD" id="cd00158">
    <property type="entry name" value="RHOD"/>
    <property type="match status" value="2"/>
</dbReference>
<dbReference type="GO" id="GO:0016787">
    <property type="term" value="F:hydrolase activity"/>
    <property type="evidence" value="ECO:0007669"/>
    <property type="project" value="UniProtKB-KW"/>
</dbReference>
<dbReference type="InterPro" id="IPR001307">
    <property type="entry name" value="Thiosulphate_STrfase_CS"/>
</dbReference>
<dbReference type="SUPFAM" id="SSF52821">
    <property type="entry name" value="Rhodanese/Cell cycle control phosphatase"/>
    <property type="match status" value="2"/>
</dbReference>
<keyword evidence="1" id="KW-0479">Metal-binding</keyword>
<dbReference type="InterPro" id="IPR036873">
    <property type="entry name" value="Rhodanese-like_dom_sf"/>
</dbReference>
<dbReference type="OrthoDB" id="3196337at2"/>
<dbReference type="GO" id="GO:0004792">
    <property type="term" value="F:thiosulfate-cyanide sulfurtransferase activity"/>
    <property type="evidence" value="ECO:0007669"/>
    <property type="project" value="InterPro"/>
</dbReference>
<reference evidence="3 4" key="1">
    <citation type="submission" date="2018-06" db="EMBL/GenBank/DDBJ databases">
        <title>Phytoactinopolyspora halophila sp. nov., a novel halophilic actinomycete isolated from a saline soil in China.</title>
        <authorList>
            <person name="Tang S.-K."/>
        </authorList>
    </citation>
    <scope>NUCLEOTIDE SEQUENCE [LARGE SCALE GENOMIC DNA]</scope>
    <source>
        <strain evidence="3 4">YIM 96934</strain>
    </source>
</reference>
<dbReference type="InterPro" id="IPR001763">
    <property type="entry name" value="Rhodanese-like_dom"/>
</dbReference>
<protein>
    <submittedName>
        <fullName evidence="3">MBL fold metallo-hydrolase</fullName>
    </submittedName>
</protein>
<dbReference type="InterPro" id="IPR051682">
    <property type="entry name" value="Mito_Persulfide_Diox"/>
</dbReference>
<dbReference type="Pfam" id="PF00753">
    <property type="entry name" value="Lactamase_B"/>
    <property type="match status" value="1"/>
</dbReference>
<dbReference type="PANTHER" id="PTHR43084:SF1">
    <property type="entry name" value="PERSULFIDE DIOXYGENASE ETHE1, MITOCHONDRIAL"/>
    <property type="match status" value="1"/>
</dbReference>
<dbReference type="Pfam" id="PF00581">
    <property type="entry name" value="Rhodanese"/>
    <property type="match status" value="2"/>
</dbReference>
<dbReference type="SMART" id="SM00849">
    <property type="entry name" value="Lactamase_B"/>
    <property type="match status" value="1"/>
</dbReference>
<dbReference type="InterPro" id="IPR036866">
    <property type="entry name" value="RibonucZ/Hydroxyglut_hydro"/>
</dbReference>
<feature type="domain" description="Rhodanese" evidence="2">
    <location>
        <begin position="363"/>
        <end position="450"/>
    </location>
</feature>
<name>A0A329QNT6_9ACTN</name>
<keyword evidence="3" id="KW-0378">Hydrolase</keyword>
<dbReference type="EMBL" id="QMIG01000010">
    <property type="protein sequence ID" value="RAW14034.1"/>
    <property type="molecule type" value="Genomic_DNA"/>
</dbReference>
<comment type="caution">
    <text evidence="3">The sequence shown here is derived from an EMBL/GenBank/DDBJ whole genome shotgun (WGS) entry which is preliminary data.</text>
</comment>
<dbReference type="InterPro" id="IPR001279">
    <property type="entry name" value="Metallo-B-lactamas"/>
</dbReference>
<dbReference type="Gene3D" id="3.60.15.10">
    <property type="entry name" value="Ribonuclease Z/Hydroxyacylglutathione hydrolase-like"/>
    <property type="match status" value="1"/>
</dbReference>
<dbReference type="SUPFAM" id="SSF56281">
    <property type="entry name" value="Metallo-hydrolase/oxidoreductase"/>
    <property type="match status" value="1"/>
</dbReference>
<keyword evidence="4" id="KW-1185">Reference proteome</keyword>
<gene>
    <name evidence="3" type="ORF">DPM12_11415</name>
</gene>
<dbReference type="RefSeq" id="WP_112258456.1">
    <property type="nucleotide sequence ID" value="NZ_QMIG01000010.1"/>
</dbReference>
<feature type="domain" description="Rhodanese" evidence="2">
    <location>
        <begin position="264"/>
        <end position="355"/>
    </location>
</feature>